<name>A0ABQ2ENF8_9DEIO</name>
<dbReference type="Gene3D" id="2.40.160.150">
    <property type="match status" value="1"/>
</dbReference>
<evidence type="ECO:0000259" key="1">
    <source>
        <dbReference type="Pfam" id="PF24514"/>
    </source>
</evidence>
<reference evidence="3" key="1">
    <citation type="journal article" date="2019" name="Int. J. Syst. Evol. Microbiol.">
        <title>The Global Catalogue of Microorganisms (GCM) 10K type strain sequencing project: providing services to taxonomists for standard genome sequencing and annotation.</title>
        <authorList>
            <consortium name="The Broad Institute Genomics Platform"/>
            <consortium name="The Broad Institute Genome Sequencing Center for Infectious Disease"/>
            <person name="Wu L."/>
            <person name="Ma J."/>
        </authorList>
    </citation>
    <scope>NUCLEOTIDE SEQUENCE [LARGE SCALE GENOMIC DNA]</scope>
    <source>
        <strain evidence="3">JCM 30331</strain>
    </source>
</reference>
<sequence>MSTTALSGRGQVVRRLLTASLFALITACGNTSVQTPETVSASPAPSAGTLAAQAFSTPAPTSNQVNFTLEGCRNDGSPVITLPNSSGDFICPDSAYTSGNLGKGWNELDLVPHRLTMSVGNQANATTSFSVVLAADHKTSGKTGYDVVTVPVINAAKSDPSCQIDVDIQRVGGSVTGGADQVVYTIMNVTLDKGKPCVVDYTLRLALGAAQYPGSSLQAYMFEKTDFSTGKRTIPLPVREIKPQELSKTMTASQGRDQVWDVRKQPTPATLNFGDVCAPGAVSDLGVQIRVAWEIKTVVPGNVTLLTNVYATNPAARTITVNVTDRMYQGSDQSTLIDTRSSGPVNVPANTANVLVLTHSYSLATTSDLANTVFNDVATATYTDLVTGVAVPGTTEARAQATVTTGTTTNATADVADSESITGTGLTFAVATPSIGAFSGYTAGTFVTGPVNWAVTGQTAAGSVTFDKTVRLDTKRVTSGVLSDAATLTGSDGASATASAAVNISSSASVSLTINKTIPSAQSTDQTFSFTVKNGAGASVGTPSITIPAGQTRGNVVVGNLEPGTYSAEETPAAGWAAVAAQQAGINLPDCAGAVTFNNNRLPKLTVIKVVQNDFGGTKTVSDFPLNVSGAAVESGVPGTYAPGQYKVGEGTLPPGYTMDSITGDCDATGNVTLDLNDNKTCTIVNSDSPGTIVVIKNALPANGSFAFTTTGTNYSGFTLQGATANGANVNTQTGLAAGTYTVRESTQLGWTLTGIGGSADPNTPYACLSTGSSTGLGDLATQTATINLKMGETVTCMFENTGRGVTRTQGFWQTHPQLALVAWTGGSAFGNTFPGVTSVLGDTTLCGKVINAGSLGTPGSSDLMGGFWSDISKTTSGAKRSALDQARMQLLQQMIAAELNASAFGSVPAGGMTMFLTWEAAFCGTNANAIKDAQRQAANFNETGDSGTFTPGTSADSRFARSIANSVRWNTLP</sequence>
<feature type="domain" description="SpaA-like prealbumin fold" evidence="1">
    <location>
        <begin position="693"/>
        <end position="802"/>
    </location>
</feature>
<evidence type="ECO:0000313" key="3">
    <source>
        <dbReference type="Proteomes" id="UP000647587"/>
    </source>
</evidence>
<proteinExistence type="predicted"/>
<dbReference type="Pfam" id="PF24514">
    <property type="entry name" value="SpaA_4"/>
    <property type="match status" value="1"/>
</dbReference>
<protein>
    <recommendedName>
        <fullName evidence="1">SpaA-like prealbumin fold domain-containing protein</fullName>
    </recommendedName>
</protein>
<gene>
    <name evidence="2" type="ORF">GCM10008955_10210</name>
</gene>
<dbReference type="EMBL" id="BMPP01000003">
    <property type="protein sequence ID" value="GGK18738.1"/>
    <property type="molecule type" value="Genomic_DNA"/>
</dbReference>
<dbReference type="InterPro" id="IPR055371">
    <property type="entry name" value="SpaA_PFL_dom_4"/>
</dbReference>
<keyword evidence="3" id="KW-1185">Reference proteome</keyword>
<dbReference type="Proteomes" id="UP000647587">
    <property type="component" value="Unassembled WGS sequence"/>
</dbReference>
<accession>A0ABQ2ENF8</accession>
<comment type="caution">
    <text evidence="2">The sequence shown here is derived from an EMBL/GenBank/DDBJ whole genome shotgun (WGS) entry which is preliminary data.</text>
</comment>
<evidence type="ECO:0000313" key="2">
    <source>
        <dbReference type="EMBL" id="GGK18738.1"/>
    </source>
</evidence>
<organism evidence="2 3">
    <name type="scientific">Deinococcus malanensis</name>
    <dbReference type="NCBI Taxonomy" id="1706855"/>
    <lineage>
        <taxon>Bacteria</taxon>
        <taxon>Thermotogati</taxon>
        <taxon>Deinococcota</taxon>
        <taxon>Deinococci</taxon>
        <taxon>Deinococcales</taxon>
        <taxon>Deinococcaceae</taxon>
        <taxon>Deinococcus</taxon>
    </lineage>
</organism>